<dbReference type="InterPro" id="IPR046433">
    <property type="entry name" value="ActCoA_hydro"/>
</dbReference>
<organism evidence="5 6">
    <name type="scientific">Vagococcus penaei</name>
    <dbReference type="NCBI Taxonomy" id="633807"/>
    <lineage>
        <taxon>Bacteria</taxon>
        <taxon>Bacillati</taxon>
        <taxon>Bacillota</taxon>
        <taxon>Bacilli</taxon>
        <taxon>Lactobacillales</taxon>
        <taxon>Enterococcaceae</taxon>
        <taxon>Vagococcus</taxon>
    </lineage>
</organism>
<dbReference type="Gene3D" id="3.40.1080.20">
    <property type="entry name" value="Acetyl-CoA hydrolase/transferase C-terminal domain"/>
    <property type="match status" value="1"/>
</dbReference>
<gene>
    <name evidence="5" type="ORF">BW732_07160</name>
</gene>
<accession>A0A1Q2D6Q5</accession>
<dbReference type="Gene3D" id="3.30.750.70">
    <property type="entry name" value="4-hydroxybutyrate coenzyme like domains"/>
    <property type="match status" value="1"/>
</dbReference>
<dbReference type="AlphaFoldDB" id="A0A1Q2D6Q5"/>
<feature type="domain" description="Acetyl-CoA hydrolase/transferase C-terminal" evidence="4">
    <location>
        <begin position="268"/>
        <end position="421"/>
    </location>
</feature>
<dbReference type="Proteomes" id="UP000188246">
    <property type="component" value="Chromosome"/>
</dbReference>
<proteinExistence type="inferred from homology"/>
<dbReference type="InterPro" id="IPR003702">
    <property type="entry name" value="ActCoA_hydro_N"/>
</dbReference>
<dbReference type="GO" id="GO:0008775">
    <property type="term" value="F:acetate CoA-transferase activity"/>
    <property type="evidence" value="ECO:0007669"/>
    <property type="project" value="InterPro"/>
</dbReference>
<dbReference type="InterPro" id="IPR037171">
    <property type="entry name" value="NagB/RpiA_transferase-like"/>
</dbReference>
<evidence type="ECO:0000259" key="4">
    <source>
        <dbReference type="Pfam" id="PF13336"/>
    </source>
</evidence>
<evidence type="ECO:0000313" key="5">
    <source>
        <dbReference type="EMBL" id="AQP54012.1"/>
    </source>
</evidence>
<dbReference type="EMBL" id="CP019609">
    <property type="protein sequence ID" value="AQP54012.1"/>
    <property type="molecule type" value="Genomic_DNA"/>
</dbReference>
<dbReference type="Gene3D" id="3.40.1080.10">
    <property type="entry name" value="Glutaconate Coenzyme A-transferase"/>
    <property type="match status" value="1"/>
</dbReference>
<dbReference type="SUPFAM" id="SSF100950">
    <property type="entry name" value="NagB/RpiA/CoA transferase-like"/>
    <property type="match status" value="2"/>
</dbReference>
<name>A0A1Q2D6Q5_9ENTE</name>
<dbReference type="InterPro" id="IPR038460">
    <property type="entry name" value="AcetylCoA_hyd_C_sf"/>
</dbReference>
<keyword evidence="6" id="KW-1185">Reference proteome</keyword>
<evidence type="ECO:0000259" key="3">
    <source>
        <dbReference type="Pfam" id="PF02550"/>
    </source>
</evidence>
<dbReference type="KEGG" id="vpi:BW732_07160"/>
<evidence type="ECO:0000313" key="6">
    <source>
        <dbReference type="Proteomes" id="UP000188246"/>
    </source>
</evidence>
<dbReference type="PANTHER" id="PTHR21432">
    <property type="entry name" value="ACETYL-COA HYDROLASE-RELATED"/>
    <property type="match status" value="1"/>
</dbReference>
<protein>
    <submittedName>
        <fullName evidence="5">4-hydroxybutyrate CoA-transferase</fullName>
    </submittedName>
</protein>
<comment type="similarity">
    <text evidence="1">Belongs to the acetyl-CoA hydrolase/transferase family.</text>
</comment>
<dbReference type="GO" id="GO:0006083">
    <property type="term" value="P:acetate metabolic process"/>
    <property type="evidence" value="ECO:0007669"/>
    <property type="project" value="InterPro"/>
</dbReference>
<sequence length="443" mass="48881">MKDLQTKYNEKKMSPEDAIKFLSPGDAVVYPIAPGEPKLLHDALCQYEGLDDNKLYRTLTNVPTYDLPKDKLKQISIFLGGDRQLMNDGVVELLPNHFGDTVDLIKMREEEIVLMFNASPMDEKGYFSLGLANAYVGGLLDSASKIIIEVNENCPYTYGENHHVHIDDVTALIESSEPLPTIPEPVIDEKSEAIGKIIADLAPDGATLQIGYGSVPSAVMNNLTTKKRLGFHTEMLPDKVIDLYNSGSLDNTQKETYVGKTVTTFAMGTPKLYEWLHKNEDIYFVPVNQSNSIREIAKEGNLYTINATIQVDLLGQCNSEKLPNKYYSSTGGQSDFGKGVRMAENGVGIIALNSTAANDTVSTIVPSLYAGAAVTTSKNDVDYIVTEYGAARLKGKTINERVEALINIAHPRFRDELRQEAIKLKYLAAETDELEETEELVLA</sequence>
<evidence type="ECO:0000256" key="2">
    <source>
        <dbReference type="ARBA" id="ARBA00022679"/>
    </source>
</evidence>
<dbReference type="Pfam" id="PF13336">
    <property type="entry name" value="AcetylCoA_hyd_C"/>
    <property type="match status" value="1"/>
</dbReference>
<dbReference type="STRING" id="633807.BW732_07160"/>
<dbReference type="InterPro" id="IPR026888">
    <property type="entry name" value="AcetylCoA_hyd_C"/>
</dbReference>
<keyword evidence="2 5" id="KW-0808">Transferase</keyword>
<feature type="domain" description="Acetyl-CoA hydrolase/transferase N-terminal" evidence="3">
    <location>
        <begin position="113"/>
        <end position="176"/>
    </location>
</feature>
<reference evidence="5 6" key="1">
    <citation type="journal article" date="2010" name="Int. J. Syst. Evol. Microbiol.">
        <title>Vagococcus penaei sp. nov., isolated from spoilage microbiota of cooked shrimp (Penaeus vannamei).</title>
        <authorList>
            <person name="Jaffres E."/>
            <person name="Prevost H."/>
            <person name="Rossero A."/>
            <person name="Joffraud J.J."/>
            <person name="Dousset X."/>
        </authorList>
    </citation>
    <scope>NUCLEOTIDE SEQUENCE [LARGE SCALE GENOMIC DNA]</scope>
    <source>
        <strain evidence="5 6">CD276</strain>
    </source>
</reference>
<dbReference type="RefSeq" id="WP_228414920.1">
    <property type="nucleotide sequence ID" value="NZ_CP019609.1"/>
</dbReference>
<dbReference type="PANTHER" id="PTHR21432:SF20">
    <property type="entry name" value="ACETYL-COA HYDROLASE"/>
    <property type="match status" value="1"/>
</dbReference>
<dbReference type="Pfam" id="PF02550">
    <property type="entry name" value="AcetylCoA_hydro"/>
    <property type="match status" value="1"/>
</dbReference>
<evidence type="ECO:0000256" key="1">
    <source>
        <dbReference type="ARBA" id="ARBA00009632"/>
    </source>
</evidence>